<comment type="cofactor">
    <cofactor evidence="1">
        <name>pyridoxal 5'-phosphate</name>
        <dbReference type="ChEBI" id="CHEBI:597326"/>
    </cofactor>
</comment>
<name>A0A9X2KQF6_9SPHN</name>
<dbReference type="GO" id="GO:0009097">
    <property type="term" value="P:isoleucine biosynthetic process"/>
    <property type="evidence" value="ECO:0007669"/>
    <property type="project" value="TreeGrafter"/>
</dbReference>
<comment type="caution">
    <text evidence="7">The sequence shown here is derived from an EMBL/GenBank/DDBJ whole genome shotgun (WGS) entry which is preliminary data.</text>
</comment>
<evidence type="ECO:0000313" key="8">
    <source>
        <dbReference type="Proteomes" id="UP001139486"/>
    </source>
</evidence>
<evidence type="ECO:0000313" key="7">
    <source>
        <dbReference type="EMBL" id="MCP3735699.1"/>
    </source>
</evidence>
<keyword evidence="3" id="KW-0663">Pyridoxal phosphate</keyword>
<organism evidence="7 8">
    <name type="scientific">Sphingomonas liriopis</name>
    <dbReference type="NCBI Taxonomy" id="2949094"/>
    <lineage>
        <taxon>Bacteria</taxon>
        <taxon>Pseudomonadati</taxon>
        <taxon>Pseudomonadota</taxon>
        <taxon>Alphaproteobacteria</taxon>
        <taxon>Sphingomonadales</taxon>
        <taxon>Sphingomonadaceae</taxon>
        <taxon>Sphingomonas</taxon>
    </lineage>
</organism>
<dbReference type="GO" id="GO:0003941">
    <property type="term" value="F:L-serine ammonia-lyase activity"/>
    <property type="evidence" value="ECO:0007669"/>
    <property type="project" value="UniProtKB-EC"/>
</dbReference>
<dbReference type="InterPro" id="IPR001926">
    <property type="entry name" value="TrpB-like_PALP"/>
</dbReference>
<dbReference type="RefSeq" id="WP_254289697.1">
    <property type="nucleotide sequence ID" value="NZ_JAMLDY010000014.1"/>
</dbReference>
<dbReference type="InterPro" id="IPR005789">
    <property type="entry name" value="Thr_deHydtase_catblc"/>
</dbReference>
<dbReference type="InterPro" id="IPR044561">
    <property type="entry name" value="ACT_ThrD-II-like"/>
</dbReference>
<proteinExistence type="inferred from homology"/>
<dbReference type="InterPro" id="IPR050147">
    <property type="entry name" value="Ser/Thr_Dehydratase"/>
</dbReference>
<evidence type="ECO:0000256" key="3">
    <source>
        <dbReference type="ARBA" id="ARBA00022898"/>
    </source>
</evidence>
<keyword evidence="4 7" id="KW-0456">Lyase</keyword>
<dbReference type="FunFam" id="3.40.50.1100:FF:000005">
    <property type="entry name" value="Threonine dehydratase catabolic"/>
    <property type="match status" value="1"/>
</dbReference>
<evidence type="ECO:0000256" key="4">
    <source>
        <dbReference type="ARBA" id="ARBA00023239"/>
    </source>
</evidence>
<dbReference type="PANTHER" id="PTHR48078">
    <property type="entry name" value="THREONINE DEHYDRATASE, MITOCHONDRIAL-RELATED"/>
    <property type="match status" value="1"/>
</dbReference>
<dbReference type="InterPro" id="IPR045865">
    <property type="entry name" value="ACT-like_dom_sf"/>
</dbReference>
<evidence type="ECO:0000259" key="6">
    <source>
        <dbReference type="Pfam" id="PF00291"/>
    </source>
</evidence>
<gene>
    <name evidence="7" type="ORF">M9979_12525</name>
</gene>
<dbReference type="PANTHER" id="PTHR48078:SF6">
    <property type="entry name" value="L-THREONINE DEHYDRATASE CATABOLIC TDCB"/>
    <property type="match status" value="1"/>
</dbReference>
<reference evidence="7" key="1">
    <citation type="submission" date="2022-05" db="EMBL/GenBank/DDBJ databases">
        <title>Sphingomonas sp. strain RP10 Genome sequencing and assembly.</title>
        <authorList>
            <person name="Kim I."/>
        </authorList>
    </citation>
    <scope>NUCLEOTIDE SEQUENCE</scope>
    <source>
        <strain evidence="7">RP10</strain>
    </source>
</reference>
<dbReference type="InterPro" id="IPR036052">
    <property type="entry name" value="TrpB-like_PALP_sf"/>
</dbReference>
<dbReference type="EMBL" id="JAMLDY010000014">
    <property type="protein sequence ID" value="MCP3735699.1"/>
    <property type="molecule type" value="Genomic_DNA"/>
</dbReference>
<dbReference type="Proteomes" id="UP001139486">
    <property type="component" value="Unassembled WGS sequence"/>
</dbReference>
<evidence type="ECO:0000256" key="5">
    <source>
        <dbReference type="ARBA" id="ARBA00049406"/>
    </source>
</evidence>
<keyword evidence="8" id="KW-1185">Reference proteome</keyword>
<dbReference type="GO" id="GO:0004794">
    <property type="term" value="F:threonine deaminase activity"/>
    <property type="evidence" value="ECO:0007669"/>
    <property type="project" value="UniProtKB-EC"/>
</dbReference>
<dbReference type="Gene3D" id="3.40.50.1100">
    <property type="match status" value="2"/>
</dbReference>
<dbReference type="NCBIfam" id="TIGR01127">
    <property type="entry name" value="ilvA_1Cterm"/>
    <property type="match status" value="1"/>
</dbReference>
<comment type="catalytic activity">
    <reaction evidence="5">
        <text>L-serine = pyruvate + NH4(+)</text>
        <dbReference type="Rhea" id="RHEA:19169"/>
        <dbReference type="ChEBI" id="CHEBI:15361"/>
        <dbReference type="ChEBI" id="CHEBI:28938"/>
        <dbReference type="ChEBI" id="CHEBI:33384"/>
        <dbReference type="EC" id="4.3.1.17"/>
    </reaction>
</comment>
<dbReference type="Pfam" id="PF00291">
    <property type="entry name" value="PALP"/>
    <property type="match status" value="1"/>
</dbReference>
<accession>A0A9X2KQF6</accession>
<evidence type="ECO:0000256" key="1">
    <source>
        <dbReference type="ARBA" id="ARBA00001933"/>
    </source>
</evidence>
<dbReference type="CDD" id="cd01562">
    <property type="entry name" value="Thr-dehyd"/>
    <property type="match status" value="1"/>
</dbReference>
<dbReference type="SUPFAM" id="SSF55021">
    <property type="entry name" value="ACT-like"/>
    <property type="match status" value="1"/>
</dbReference>
<dbReference type="CDD" id="cd04886">
    <property type="entry name" value="ACT_ThrD-II-like"/>
    <property type="match status" value="1"/>
</dbReference>
<feature type="domain" description="Tryptophan synthase beta chain-like PALP" evidence="6">
    <location>
        <begin position="25"/>
        <end position="312"/>
    </location>
</feature>
<evidence type="ECO:0000256" key="2">
    <source>
        <dbReference type="ARBA" id="ARBA00010869"/>
    </source>
</evidence>
<comment type="similarity">
    <text evidence="2">Belongs to the serine/threonine dehydratase family.</text>
</comment>
<dbReference type="AlphaFoldDB" id="A0A9X2KQF6"/>
<dbReference type="GO" id="GO:0006565">
    <property type="term" value="P:L-serine catabolic process"/>
    <property type="evidence" value="ECO:0007669"/>
    <property type="project" value="TreeGrafter"/>
</dbReference>
<dbReference type="GO" id="GO:0006567">
    <property type="term" value="P:L-threonine catabolic process"/>
    <property type="evidence" value="ECO:0007669"/>
    <property type="project" value="InterPro"/>
</dbReference>
<dbReference type="EC" id="4.3.1.19" evidence="7"/>
<dbReference type="NCBIfam" id="NF005600">
    <property type="entry name" value="PRK07334.1"/>
    <property type="match status" value="1"/>
</dbReference>
<sequence>MATKSAVTAALPVTIDDVHAAHARIRDAIVRTPTLVSKTLSDMTGATVFLKFENLQFTAAYKERGALNTLLQLSPEARAKGVIAASAGNHAQGLAYHANRLGIPATIVMPRTTPTVKVTQTEGHKANVVLEGETFDAAYAHARVLEAECGFTFVHPFDDPRVIAAQGTAAVEMLEDVPNLDTLLIPIGGGGLISGTAIVARAADHPIEIVGVQAELFPSMYNRIRGTDLPCAGDTLAEGIAVKEPGGITSRMVAELVDDIVLVGERNLEEAVSLLLQIEKTVVEGAGAAGLAALMAYPERFKGRTVGIILCGGNIDTRLLANVLLRDLARSGRLARLRVRLQDQPGALFNVARIFDAQRVNIIEVYHQRIFTSLPAKGLVTDIECETRDRAHLNRLIVALREGGFETSVVEQA</sequence>
<protein>
    <submittedName>
        <fullName evidence="7">Threonine ammonia-lyase</fullName>
        <ecNumber evidence="7">4.3.1.19</ecNumber>
    </submittedName>
</protein>
<dbReference type="SUPFAM" id="SSF53686">
    <property type="entry name" value="Tryptophan synthase beta subunit-like PLP-dependent enzymes"/>
    <property type="match status" value="1"/>
</dbReference>